<dbReference type="EMBL" id="LR796675">
    <property type="protein sequence ID" value="CAB4159033.1"/>
    <property type="molecule type" value="Genomic_DNA"/>
</dbReference>
<organism evidence="1">
    <name type="scientific">uncultured Caudovirales phage</name>
    <dbReference type="NCBI Taxonomy" id="2100421"/>
    <lineage>
        <taxon>Viruses</taxon>
        <taxon>Duplodnaviria</taxon>
        <taxon>Heunggongvirae</taxon>
        <taxon>Uroviricota</taxon>
        <taxon>Caudoviricetes</taxon>
        <taxon>Peduoviridae</taxon>
        <taxon>Maltschvirus</taxon>
        <taxon>Maltschvirus maltsch</taxon>
    </lineage>
</organism>
<sequence>MILDVMGRFSTVFQGSSGSEPSFGFSATGQYVMMVFTAERTMTITQFGMCVNSSSGTPPVRIAMWQYVSGYTPNAGTKTYTDANPISVTSGISTPTFIWWNLTTPQSITRGTTYAIGIESYGTWSGGLSVVQGQQQSKRDYAQLSGSPFSFTSSSGSTQPFRWGIADGTQSYGYPVSTSNWPNVAPSFGNAGFAGTAFTVPTSMGGTCRLQGVQVPIATNANFQTSTLRLYNATSYPPTLITSKTLGNGGVPSAQIAYWQGQQGSMYIPFNTEQILTTGVKYLVGIASSGDTFTVPKVTFVRSQDADSLSDVAMFGVDADLTTNVWTESGLMRWCINPDITTFAANPLPPGTITAASRYTINAGIN</sequence>
<accession>A0A6J5NJJ9</accession>
<gene>
    <name evidence="1" type="ORF">UFOVP704_46</name>
</gene>
<evidence type="ECO:0000313" key="1">
    <source>
        <dbReference type="EMBL" id="CAB4159033.1"/>
    </source>
</evidence>
<proteinExistence type="predicted"/>
<reference evidence="1" key="1">
    <citation type="submission" date="2020-04" db="EMBL/GenBank/DDBJ databases">
        <authorList>
            <person name="Chiriac C."/>
            <person name="Salcher M."/>
            <person name="Ghai R."/>
            <person name="Kavagutti S V."/>
        </authorList>
    </citation>
    <scope>NUCLEOTIDE SEQUENCE</scope>
</reference>
<protein>
    <submittedName>
        <fullName evidence="1">Uncharacterized protein</fullName>
    </submittedName>
</protein>
<name>A0A6J5NJJ9_9CAUD</name>